<gene>
    <name evidence="2" type="ORF">XBI1_330002</name>
</gene>
<dbReference type="SUPFAM" id="SSF55729">
    <property type="entry name" value="Acyl-CoA N-acyltransferases (Nat)"/>
    <property type="match status" value="1"/>
</dbReference>
<dbReference type="HOGENOM" id="CLU_105453_0_0_6"/>
<evidence type="ECO:0008006" key="4">
    <source>
        <dbReference type="Google" id="ProtNLM"/>
    </source>
</evidence>
<accession>A0A077QLX7</accession>
<dbReference type="Proteomes" id="UP000028480">
    <property type="component" value="Unassembled WGS sequence"/>
</dbReference>
<keyword evidence="1" id="KW-0812">Transmembrane</keyword>
<evidence type="ECO:0000313" key="2">
    <source>
        <dbReference type="EMBL" id="CDH34554.1"/>
    </source>
</evidence>
<dbReference type="Gene3D" id="3.40.630.30">
    <property type="match status" value="1"/>
</dbReference>
<keyword evidence="1" id="KW-1133">Transmembrane helix</keyword>
<feature type="transmembrane region" description="Helical" evidence="1">
    <location>
        <begin position="111"/>
        <end position="129"/>
    </location>
</feature>
<evidence type="ECO:0000256" key="1">
    <source>
        <dbReference type="SAM" id="Phobius"/>
    </source>
</evidence>
<keyword evidence="1" id="KW-0472">Membrane</keyword>
<reference evidence="2" key="1">
    <citation type="submission" date="2013-07" db="EMBL/GenBank/DDBJ databases">
        <title>Sub-species coevolution in mutualistic symbiosis.</title>
        <authorList>
            <person name="Murfin K."/>
            <person name="Klassen J."/>
            <person name="Lee M."/>
            <person name="Forst S."/>
            <person name="Stock P."/>
            <person name="Goodrich-Blair H."/>
        </authorList>
    </citation>
    <scope>NUCLEOTIDE SEQUENCE [LARGE SCALE GENOMIC DNA]</scope>
    <source>
        <strain evidence="2">Intermedium</strain>
    </source>
</reference>
<name>A0A077QLX7_XENBV</name>
<dbReference type="AlphaFoldDB" id="A0A077QLX7"/>
<sequence length="225" mass="25679">MFRSKSFINRSLSFNSLSRSQSTSDIEKTVFNVNTLITVKKVRAKKVVEAIDRILTKNMTDKWKFSGFNDQLDFNQIKWGERYVNSHNMFNDIKANAEDYMKKAKSNNDRLFFIIYYCGVPIGGLQLGLKNLSASNSVFLKVPEVEFIVTHCGIRNCGIILMEQAVNESQQLGMGGKLMLYSLSGAEPAYLKMGFTKRDSGYLYLDPSESSVWRIVNGCYKYKKC</sequence>
<organism evidence="2 3">
    <name type="scientific">Xenorhabdus bovienii str. Intermedium</name>
    <dbReference type="NCBI Taxonomy" id="1379677"/>
    <lineage>
        <taxon>Bacteria</taxon>
        <taxon>Pseudomonadati</taxon>
        <taxon>Pseudomonadota</taxon>
        <taxon>Gammaproteobacteria</taxon>
        <taxon>Enterobacterales</taxon>
        <taxon>Morganellaceae</taxon>
        <taxon>Xenorhabdus</taxon>
    </lineage>
</organism>
<comment type="caution">
    <text evidence="2">The sequence shown here is derived from an EMBL/GenBank/DDBJ whole genome shotgun (WGS) entry which is preliminary data.</text>
</comment>
<dbReference type="EMBL" id="CBTB010000239">
    <property type="protein sequence ID" value="CDH34554.1"/>
    <property type="molecule type" value="Genomic_DNA"/>
</dbReference>
<dbReference type="InterPro" id="IPR016181">
    <property type="entry name" value="Acyl_CoA_acyltransferase"/>
</dbReference>
<evidence type="ECO:0000313" key="3">
    <source>
        <dbReference type="Proteomes" id="UP000028480"/>
    </source>
</evidence>
<proteinExistence type="predicted"/>
<protein>
    <recommendedName>
        <fullName evidence="4">N-acetyltransferase domain-containing protein</fullName>
    </recommendedName>
</protein>